<organism evidence="6 7">
    <name type="scientific">Corynebacterium mendelii</name>
    <dbReference type="NCBI Taxonomy" id="2765362"/>
    <lineage>
        <taxon>Bacteria</taxon>
        <taxon>Bacillati</taxon>
        <taxon>Actinomycetota</taxon>
        <taxon>Actinomycetes</taxon>
        <taxon>Mycobacteriales</taxon>
        <taxon>Corynebacteriaceae</taxon>
        <taxon>Corynebacterium</taxon>
    </lineage>
</organism>
<dbReference type="GO" id="GO:0046872">
    <property type="term" value="F:metal ion binding"/>
    <property type="evidence" value="ECO:0007669"/>
    <property type="project" value="UniProtKB-KW"/>
</dbReference>
<dbReference type="AlphaFoldDB" id="A0A939E1R5"/>
<proteinExistence type="inferred from homology"/>
<evidence type="ECO:0000256" key="4">
    <source>
        <dbReference type="ARBA" id="ARBA00022842"/>
    </source>
</evidence>
<keyword evidence="5" id="KW-0472">Membrane</keyword>
<name>A0A939E1R5_9CORY</name>
<comment type="similarity">
    <text evidence="1">Belongs to the HAD-like hydrolase superfamily. SerB family.</text>
</comment>
<evidence type="ECO:0000256" key="2">
    <source>
        <dbReference type="ARBA" id="ARBA00022723"/>
    </source>
</evidence>
<dbReference type="InterPro" id="IPR050582">
    <property type="entry name" value="HAD-like_SerB"/>
</dbReference>
<dbReference type="InterPro" id="IPR006385">
    <property type="entry name" value="HAD_hydro_SerB1"/>
</dbReference>
<keyword evidence="4" id="KW-0460">Magnesium</keyword>
<dbReference type="SUPFAM" id="SSF56784">
    <property type="entry name" value="HAD-like"/>
    <property type="match status" value="1"/>
</dbReference>
<reference evidence="6" key="1">
    <citation type="submission" date="2021-03" db="EMBL/GenBank/DDBJ databases">
        <authorList>
            <person name="Sun Q."/>
        </authorList>
    </citation>
    <scope>NUCLEOTIDE SEQUENCE</scope>
    <source>
        <strain evidence="6">CCM 8862</strain>
    </source>
</reference>
<dbReference type="NCBIfam" id="TIGR01488">
    <property type="entry name" value="HAD-SF-IB"/>
    <property type="match status" value="1"/>
</dbReference>
<keyword evidence="3 6" id="KW-0378">Hydrolase</keyword>
<evidence type="ECO:0000256" key="3">
    <source>
        <dbReference type="ARBA" id="ARBA00022801"/>
    </source>
</evidence>
<keyword evidence="7" id="KW-1185">Reference proteome</keyword>
<evidence type="ECO:0000256" key="5">
    <source>
        <dbReference type="SAM" id="Phobius"/>
    </source>
</evidence>
<dbReference type="InterPro" id="IPR036412">
    <property type="entry name" value="HAD-like_sf"/>
</dbReference>
<dbReference type="EMBL" id="JAFLEQ010000008">
    <property type="protein sequence ID" value="MBN9643877.1"/>
    <property type="molecule type" value="Genomic_DNA"/>
</dbReference>
<dbReference type="CDD" id="cd02612">
    <property type="entry name" value="HAD_PGPPase"/>
    <property type="match status" value="1"/>
</dbReference>
<evidence type="ECO:0000313" key="6">
    <source>
        <dbReference type="EMBL" id="MBN9643877.1"/>
    </source>
</evidence>
<dbReference type="InterPro" id="IPR023214">
    <property type="entry name" value="HAD_sf"/>
</dbReference>
<evidence type="ECO:0000313" key="7">
    <source>
        <dbReference type="Proteomes" id="UP000664332"/>
    </source>
</evidence>
<dbReference type="PANTHER" id="PTHR43344:SF15">
    <property type="entry name" value="PHOSPHOSERINE PHOSPHATASE SERB1"/>
    <property type="match status" value="1"/>
</dbReference>
<dbReference type="PANTHER" id="PTHR43344">
    <property type="entry name" value="PHOSPHOSERINE PHOSPHATASE"/>
    <property type="match status" value="1"/>
</dbReference>
<comment type="caution">
    <text evidence="6">The sequence shown here is derived from an EMBL/GenBank/DDBJ whole genome shotgun (WGS) entry which is preliminary data.</text>
</comment>
<evidence type="ECO:0000256" key="1">
    <source>
        <dbReference type="ARBA" id="ARBA00009184"/>
    </source>
</evidence>
<accession>A0A939E1R5</accession>
<gene>
    <name evidence="6" type="ORF">JZY06_04470</name>
</gene>
<keyword evidence="2" id="KW-0479">Metal-binding</keyword>
<dbReference type="Gene3D" id="3.40.50.1000">
    <property type="entry name" value="HAD superfamily/HAD-like"/>
    <property type="match status" value="1"/>
</dbReference>
<sequence>MRRFFEDVALPPLDDDSQKQAGEAAAAAAVAEAFNLDLDDYTQGIDTVRGAWEAAGAPHVSDPAPGVEPDAGAAAFFDVDNTLIQGASIIVFAMGLAKRRYFSLSEILPVAYKQLKFRITGSENAADVAEGRRQALEFIKGRKVDELVALCEEIVDENVSDKIWEGTCRAAEEHLADGHQVWLVSATPVHLAQILAKRLGFTGALGTVAEVHDGRFTGRLVGDILHGPGKAKAVAALATVEGLDLSRCTAYSDSFNDVPMLSMVGAAVAINPDRKLRREADRRGWEVRDFRSLRKAVRTFGLPALITAAFTWGGLTWMKK</sequence>
<keyword evidence="5" id="KW-0812">Transmembrane</keyword>
<dbReference type="Gene3D" id="1.20.1440.100">
    <property type="entry name" value="SG protein - dephosphorylation function"/>
    <property type="match status" value="1"/>
</dbReference>
<feature type="transmembrane region" description="Helical" evidence="5">
    <location>
        <begin position="300"/>
        <end position="318"/>
    </location>
</feature>
<dbReference type="FunFam" id="3.40.50.1000:FF:000025">
    <property type="entry name" value="HAD hydrolase, family IB"/>
    <property type="match status" value="1"/>
</dbReference>
<dbReference type="NCBIfam" id="TIGR01490">
    <property type="entry name" value="HAD-SF-IB-hyp1"/>
    <property type="match status" value="1"/>
</dbReference>
<dbReference type="GO" id="GO:0016787">
    <property type="term" value="F:hydrolase activity"/>
    <property type="evidence" value="ECO:0007669"/>
    <property type="project" value="UniProtKB-KW"/>
</dbReference>
<dbReference type="Pfam" id="PF12710">
    <property type="entry name" value="HAD"/>
    <property type="match status" value="1"/>
</dbReference>
<dbReference type="Proteomes" id="UP000664332">
    <property type="component" value="Unassembled WGS sequence"/>
</dbReference>
<keyword evidence="5" id="KW-1133">Transmembrane helix</keyword>
<protein>
    <submittedName>
        <fullName evidence="6">HAD-IB family hydrolase</fullName>
    </submittedName>
</protein>